<dbReference type="EMBL" id="ML121536">
    <property type="protein sequence ID" value="RPB25783.1"/>
    <property type="molecule type" value="Genomic_DNA"/>
</dbReference>
<evidence type="ECO:0000313" key="1">
    <source>
        <dbReference type="EMBL" id="RPB25783.1"/>
    </source>
</evidence>
<dbReference type="AlphaFoldDB" id="A0A3N4LS97"/>
<evidence type="ECO:0000313" key="2">
    <source>
        <dbReference type="Proteomes" id="UP000267821"/>
    </source>
</evidence>
<dbReference type="InParanoid" id="A0A3N4LS97"/>
<proteinExistence type="predicted"/>
<accession>A0A3N4LS97</accession>
<sequence>MSLEKVLRSRFPRYLGEGDTCTLTIDNVWVLPLKLTLEFGANEDTTDNTEAIVAALQECLLSISIHADIKLVSGSRSSKDLCYLIIFNETDAAVCAEQIHKLGFANGEILQAVEVVSQEEWGRKIAELYEKNALGRDALDEAEELIKKLKGLIGDADGASVPELKLRLYVAEKDLEGITITNLYKTHMQALQEYLETPLPPAAHTNINAALHLLRAYDPIITDPNRDFSICFYQGRQVAALRGEQQTLGSYRDELAEFLGVDSTEAQVWQEPPLTFVINELVDMDLIAGAAGHWNV</sequence>
<dbReference type="Proteomes" id="UP000267821">
    <property type="component" value="Unassembled WGS sequence"/>
</dbReference>
<reference evidence="1 2" key="1">
    <citation type="journal article" date="2018" name="Nat. Ecol. Evol.">
        <title>Pezizomycetes genomes reveal the molecular basis of ectomycorrhizal truffle lifestyle.</title>
        <authorList>
            <person name="Murat C."/>
            <person name="Payen T."/>
            <person name="Noel B."/>
            <person name="Kuo A."/>
            <person name="Morin E."/>
            <person name="Chen J."/>
            <person name="Kohler A."/>
            <person name="Krizsan K."/>
            <person name="Balestrini R."/>
            <person name="Da Silva C."/>
            <person name="Montanini B."/>
            <person name="Hainaut M."/>
            <person name="Levati E."/>
            <person name="Barry K.W."/>
            <person name="Belfiori B."/>
            <person name="Cichocki N."/>
            <person name="Clum A."/>
            <person name="Dockter R.B."/>
            <person name="Fauchery L."/>
            <person name="Guy J."/>
            <person name="Iotti M."/>
            <person name="Le Tacon F."/>
            <person name="Lindquist E.A."/>
            <person name="Lipzen A."/>
            <person name="Malagnac F."/>
            <person name="Mello A."/>
            <person name="Molinier V."/>
            <person name="Miyauchi S."/>
            <person name="Poulain J."/>
            <person name="Riccioni C."/>
            <person name="Rubini A."/>
            <person name="Sitrit Y."/>
            <person name="Splivallo R."/>
            <person name="Traeger S."/>
            <person name="Wang M."/>
            <person name="Zifcakova L."/>
            <person name="Wipf D."/>
            <person name="Zambonelli A."/>
            <person name="Paolocci F."/>
            <person name="Nowrousian M."/>
            <person name="Ottonello S."/>
            <person name="Baldrian P."/>
            <person name="Spatafora J.W."/>
            <person name="Henrissat B."/>
            <person name="Nagy L.G."/>
            <person name="Aury J.M."/>
            <person name="Wincker P."/>
            <person name="Grigoriev I.V."/>
            <person name="Bonfante P."/>
            <person name="Martin F.M."/>
        </authorList>
    </citation>
    <scope>NUCLEOTIDE SEQUENCE [LARGE SCALE GENOMIC DNA]</scope>
    <source>
        <strain evidence="1 2">ATCC MYA-4762</strain>
    </source>
</reference>
<keyword evidence="2" id="KW-1185">Reference proteome</keyword>
<protein>
    <submittedName>
        <fullName evidence="1">Uncharacterized protein</fullName>
    </submittedName>
</protein>
<name>A0A3N4LS97_9PEZI</name>
<organism evidence="1 2">
    <name type="scientific">Terfezia boudieri ATCC MYA-4762</name>
    <dbReference type="NCBI Taxonomy" id="1051890"/>
    <lineage>
        <taxon>Eukaryota</taxon>
        <taxon>Fungi</taxon>
        <taxon>Dikarya</taxon>
        <taxon>Ascomycota</taxon>
        <taxon>Pezizomycotina</taxon>
        <taxon>Pezizomycetes</taxon>
        <taxon>Pezizales</taxon>
        <taxon>Pezizaceae</taxon>
        <taxon>Terfezia</taxon>
    </lineage>
</organism>
<gene>
    <name evidence="1" type="ORF">L211DRAFT_835833</name>
</gene>
<dbReference type="OrthoDB" id="5344844at2759"/>